<dbReference type="InterPro" id="IPR000528">
    <property type="entry name" value="Plant_nsLTP"/>
</dbReference>
<dbReference type="SMART" id="SM00499">
    <property type="entry name" value="AAI"/>
    <property type="match status" value="1"/>
</dbReference>
<dbReference type="InterPro" id="IPR036312">
    <property type="entry name" value="Bifun_inhib/LTP/seed_sf"/>
</dbReference>
<feature type="signal peptide" evidence="4">
    <location>
        <begin position="1"/>
        <end position="29"/>
    </location>
</feature>
<protein>
    <recommendedName>
        <fullName evidence="5">Bifunctional inhibitor/plant lipid transfer protein/seed storage helical domain-containing protein</fullName>
    </recommendedName>
</protein>
<keyword evidence="4" id="KW-0732">Signal</keyword>
<dbReference type="SUPFAM" id="SSF47699">
    <property type="entry name" value="Bifunctional inhibitor/lipid-transfer protein/seed storage 2S albumin"/>
    <property type="match status" value="1"/>
</dbReference>
<evidence type="ECO:0000256" key="4">
    <source>
        <dbReference type="SAM" id="SignalP"/>
    </source>
</evidence>
<gene>
    <name evidence="6" type="ORF">RJ640_005707</name>
</gene>
<dbReference type="Gene3D" id="1.10.110.10">
    <property type="entry name" value="Plant lipid-transfer and hydrophobic proteins"/>
    <property type="match status" value="1"/>
</dbReference>
<dbReference type="GO" id="GO:0008289">
    <property type="term" value="F:lipid binding"/>
    <property type="evidence" value="ECO:0007669"/>
    <property type="project" value="UniProtKB-KW"/>
</dbReference>
<dbReference type="InterPro" id="IPR016140">
    <property type="entry name" value="Bifunc_inhib/LTP/seed_store"/>
</dbReference>
<comment type="caution">
    <text evidence="6">The sequence shown here is derived from an EMBL/GenBank/DDBJ whole genome shotgun (WGS) entry which is preliminary data.</text>
</comment>
<dbReference type="PANTHER" id="PTHR33076">
    <property type="entry name" value="NON-SPECIFIC LIPID-TRANSFER PROTEIN 2-RELATED"/>
    <property type="match status" value="1"/>
</dbReference>
<evidence type="ECO:0000259" key="5">
    <source>
        <dbReference type="SMART" id="SM00499"/>
    </source>
</evidence>
<evidence type="ECO:0000256" key="2">
    <source>
        <dbReference type="ARBA" id="ARBA00022448"/>
    </source>
</evidence>
<organism evidence="6 7">
    <name type="scientific">Escallonia rubra</name>
    <dbReference type="NCBI Taxonomy" id="112253"/>
    <lineage>
        <taxon>Eukaryota</taxon>
        <taxon>Viridiplantae</taxon>
        <taxon>Streptophyta</taxon>
        <taxon>Embryophyta</taxon>
        <taxon>Tracheophyta</taxon>
        <taxon>Spermatophyta</taxon>
        <taxon>Magnoliopsida</taxon>
        <taxon>eudicotyledons</taxon>
        <taxon>Gunneridae</taxon>
        <taxon>Pentapetalae</taxon>
        <taxon>asterids</taxon>
        <taxon>campanulids</taxon>
        <taxon>Escalloniales</taxon>
        <taxon>Escalloniaceae</taxon>
        <taxon>Escallonia</taxon>
    </lineage>
</organism>
<comment type="similarity">
    <text evidence="1">Belongs to the plant LTP family.</text>
</comment>
<name>A0AA88UNN1_9ASTE</name>
<proteinExistence type="inferred from homology"/>
<dbReference type="EMBL" id="JAVXUO010000425">
    <property type="protein sequence ID" value="KAK2992220.1"/>
    <property type="molecule type" value="Genomic_DNA"/>
</dbReference>
<evidence type="ECO:0000313" key="7">
    <source>
        <dbReference type="Proteomes" id="UP001187471"/>
    </source>
</evidence>
<accession>A0AA88UNN1</accession>
<dbReference type="PRINTS" id="PR00382">
    <property type="entry name" value="LIPIDTRNSFER"/>
</dbReference>
<feature type="chain" id="PRO_5041744367" description="Bifunctional inhibitor/plant lipid transfer protein/seed storage helical domain-containing protein" evidence="4">
    <location>
        <begin position="30"/>
        <end position="139"/>
    </location>
</feature>
<keyword evidence="3" id="KW-0446">Lipid-binding</keyword>
<evidence type="ECO:0000256" key="1">
    <source>
        <dbReference type="ARBA" id="ARBA00009748"/>
    </source>
</evidence>
<keyword evidence="7" id="KW-1185">Reference proteome</keyword>
<dbReference type="GO" id="GO:0006869">
    <property type="term" value="P:lipid transport"/>
    <property type="evidence" value="ECO:0007669"/>
    <property type="project" value="InterPro"/>
</dbReference>
<dbReference type="CDD" id="cd01960">
    <property type="entry name" value="nsLTP1"/>
    <property type="match status" value="1"/>
</dbReference>
<dbReference type="AlphaFoldDB" id="A0AA88UNN1"/>
<evidence type="ECO:0000256" key="3">
    <source>
        <dbReference type="ARBA" id="ARBA00023121"/>
    </source>
</evidence>
<dbReference type="Pfam" id="PF14368">
    <property type="entry name" value="LTP_2"/>
    <property type="match status" value="1"/>
</dbReference>
<evidence type="ECO:0000313" key="6">
    <source>
        <dbReference type="EMBL" id="KAK2992220.1"/>
    </source>
</evidence>
<sequence length="139" mass="14665">MARGVKMGCTLWVVTLVVLALITTSPTNAVIQCNDAIGRIIECRPFVTGEATTPSAECCAGAKDLDKIAAASQPDRQAICECFKSAAQSLPVNIAKARELPDLCDLNSGITIDPDIDCSQRSSKEIAIGINLEETVIGE</sequence>
<keyword evidence="2" id="KW-0813">Transport</keyword>
<feature type="domain" description="Bifunctional inhibitor/plant lipid transfer protein/seed storage helical" evidence="5">
    <location>
        <begin position="33"/>
        <end position="118"/>
    </location>
</feature>
<reference evidence="6" key="1">
    <citation type="submission" date="2022-12" db="EMBL/GenBank/DDBJ databases">
        <title>Draft genome assemblies for two species of Escallonia (Escalloniales).</title>
        <authorList>
            <person name="Chanderbali A."/>
            <person name="Dervinis C."/>
            <person name="Anghel I."/>
            <person name="Soltis D."/>
            <person name="Soltis P."/>
            <person name="Zapata F."/>
        </authorList>
    </citation>
    <scope>NUCLEOTIDE SEQUENCE</scope>
    <source>
        <strain evidence="6">UCBG92.1500</strain>
        <tissue evidence="6">Leaf</tissue>
    </source>
</reference>
<dbReference type="Proteomes" id="UP001187471">
    <property type="component" value="Unassembled WGS sequence"/>
</dbReference>